<dbReference type="SMART" id="SM00382">
    <property type="entry name" value="AAA"/>
    <property type="match status" value="1"/>
</dbReference>
<dbReference type="InterPro" id="IPR014721">
    <property type="entry name" value="Ribsml_uS5_D2-typ_fold_subgr"/>
</dbReference>
<dbReference type="InterPro" id="IPR025158">
    <property type="entry name" value="Mg_chelat-rel_C"/>
</dbReference>
<dbReference type="InterPro" id="IPR027417">
    <property type="entry name" value="P-loop_NTPase"/>
</dbReference>
<evidence type="ECO:0000313" key="4">
    <source>
        <dbReference type="Proteomes" id="UP001486565"/>
    </source>
</evidence>
<dbReference type="PANTHER" id="PTHR32039">
    <property type="entry name" value="MAGNESIUM-CHELATASE SUBUNIT CHLI"/>
    <property type="match status" value="1"/>
</dbReference>
<proteinExistence type="inferred from homology"/>
<dbReference type="NCBIfam" id="TIGR00368">
    <property type="entry name" value="YifB family Mg chelatase-like AAA ATPase"/>
    <property type="match status" value="1"/>
</dbReference>
<dbReference type="InterPro" id="IPR045006">
    <property type="entry name" value="CHLI-like"/>
</dbReference>
<dbReference type="InterPro" id="IPR003593">
    <property type="entry name" value="AAA+_ATPase"/>
</dbReference>
<feature type="domain" description="AAA+ ATPase" evidence="2">
    <location>
        <begin position="213"/>
        <end position="395"/>
    </location>
</feature>
<evidence type="ECO:0000259" key="2">
    <source>
        <dbReference type="SMART" id="SM00382"/>
    </source>
</evidence>
<dbReference type="Gene3D" id="3.30.230.10">
    <property type="match status" value="1"/>
</dbReference>
<dbReference type="PANTHER" id="PTHR32039:SF7">
    <property type="entry name" value="COMPETENCE PROTEIN COMM"/>
    <property type="match status" value="1"/>
</dbReference>
<evidence type="ECO:0000313" key="3">
    <source>
        <dbReference type="EMBL" id="WZL70213.1"/>
    </source>
</evidence>
<dbReference type="Pfam" id="PF01078">
    <property type="entry name" value="Mg_chelatase"/>
    <property type="match status" value="1"/>
</dbReference>
<dbReference type="EMBL" id="CP121687">
    <property type="protein sequence ID" value="WZL70213.1"/>
    <property type="molecule type" value="Genomic_DNA"/>
</dbReference>
<name>A0ABZ2Y4C3_9FIRM</name>
<dbReference type="SUPFAM" id="SSF54211">
    <property type="entry name" value="Ribosomal protein S5 domain 2-like"/>
    <property type="match status" value="1"/>
</dbReference>
<sequence length="509" mass="56488">MISKIKSCALYGINGYLVDVEVDLSEGLPGFDLVGLPDSSIREAKERVRAAIKNSEFLFPIKRITVNLAPADIRKEGSAFDLPIAVGILSCNEPIPKEVLNKTMLVGELSLDGSVKPVNGILPMVYSASKNGITQCIVPYENAEEGAIIENMEIIGVHTLKEAIMHLRNEIPLSKTTIDINAVMANCVNTNLDFSDVKGQSHVKRALEISAAGSHNVLMIGPPGSGKTMMARRLPTILPDLSFEESIEITKIYSVTGLLPNKKALINSRPFRAPHHTVSNTALIGGGRIPRPGEVSLSHYGVLFLDELTEFNRNVLEVLRQPLEDREVTISRVNATLTYPASFMLICSMNPCPCGYLGDEEKCHCQPEQVKKYLSKVSGPLLDRIDLQVEASPVKYSDLDVQEKSESSSSIKKRVLKAQKIQQERYKDESIFFNSQLSSAQIEKYCALEQAERNLLKTAFEKLNLSARAYHRILKVARTIADLDGEENIKLHHLSEAIQYRSLDRKYWA</sequence>
<dbReference type="SUPFAM" id="SSF52540">
    <property type="entry name" value="P-loop containing nucleoside triphosphate hydrolases"/>
    <property type="match status" value="1"/>
</dbReference>
<reference evidence="3 4" key="1">
    <citation type="submission" date="2023-03" db="EMBL/GenBank/DDBJ databases">
        <title>Novel Species.</title>
        <authorList>
            <person name="Ma S."/>
        </authorList>
    </citation>
    <scope>NUCLEOTIDE SEQUENCE [LARGE SCALE GENOMIC DNA]</scope>
    <source>
        <strain evidence="3 4">LIND6LT2</strain>
    </source>
</reference>
<protein>
    <submittedName>
        <fullName evidence="3">YifB family Mg chelatase-like AAA ATPase</fullName>
    </submittedName>
</protein>
<dbReference type="Proteomes" id="UP001486565">
    <property type="component" value="Chromosome"/>
</dbReference>
<dbReference type="RefSeq" id="WP_341877174.1">
    <property type="nucleotide sequence ID" value="NZ_CP121687.1"/>
</dbReference>
<dbReference type="InterPro" id="IPR004482">
    <property type="entry name" value="Mg_chelat-rel"/>
</dbReference>
<gene>
    <name evidence="3" type="ORF">QBE51_01400</name>
</gene>
<dbReference type="InterPro" id="IPR020568">
    <property type="entry name" value="Ribosomal_Su5_D2-typ_SF"/>
</dbReference>
<comment type="similarity">
    <text evidence="1">Belongs to the Mg-chelatase subunits D/I family. ComM subfamily.</text>
</comment>
<dbReference type="Pfam" id="PF13541">
    <property type="entry name" value="ChlI"/>
    <property type="match status" value="1"/>
</dbReference>
<evidence type="ECO:0000256" key="1">
    <source>
        <dbReference type="ARBA" id="ARBA00006354"/>
    </source>
</evidence>
<organism evidence="3 4">
    <name type="scientific">Defluviitalea saccharophila</name>
    <dbReference type="NCBI Taxonomy" id="879970"/>
    <lineage>
        <taxon>Bacteria</taxon>
        <taxon>Bacillati</taxon>
        <taxon>Bacillota</taxon>
        <taxon>Clostridia</taxon>
        <taxon>Lachnospirales</taxon>
        <taxon>Defluviitaleaceae</taxon>
        <taxon>Defluviitalea</taxon>
    </lineage>
</organism>
<keyword evidence="4" id="KW-1185">Reference proteome</keyword>
<dbReference type="Pfam" id="PF13335">
    <property type="entry name" value="Mg_chelatase_C"/>
    <property type="match status" value="1"/>
</dbReference>
<accession>A0ABZ2Y4C3</accession>
<dbReference type="Gene3D" id="3.40.50.300">
    <property type="entry name" value="P-loop containing nucleotide triphosphate hydrolases"/>
    <property type="match status" value="1"/>
</dbReference>
<dbReference type="InterPro" id="IPR000523">
    <property type="entry name" value="Mg_chelatse_chII-like_cat_dom"/>
</dbReference>